<evidence type="ECO:0000313" key="3">
    <source>
        <dbReference type="Proteomes" id="UP001159427"/>
    </source>
</evidence>
<proteinExistence type="predicted"/>
<feature type="region of interest" description="Disordered" evidence="1">
    <location>
        <begin position="29"/>
        <end position="51"/>
    </location>
</feature>
<feature type="non-terminal residue" evidence="2">
    <location>
        <position position="317"/>
    </location>
</feature>
<feature type="compositionally biased region" description="Low complexity" evidence="1">
    <location>
        <begin position="32"/>
        <end position="51"/>
    </location>
</feature>
<evidence type="ECO:0000256" key="1">
    <source>
        <dbReference type="SAM" id="MobiDB-lite"/>
    </source>
</evidence>
<protein>
    <submittedName>
        <fullName evidence="2">Uncharacterized protein</fullName>
    </submittedName>
</protein>
<dbReference type="Proteomes" id="UP001159427">
    <property type="component" value="Unassembled WGS sequence"/>
</dbReference>
<keyword evidence="3" id="KW-1185">Reference proteome</keyword>
<dbReference type="EMBL" id="CALNXI010000538">
    <property type="protein sequence ID" value="CAH3028867.1"/>
    <property type="molecule type" value="Genomic_DNA"/>
</dbReference>
<evidence type="ECO:0000313" key="2">
    <source>
        <dbReference type="EMBL" id="CAH3028867.1"/>
    </source>
</evidence>
<gene>
    <name evidence="2" type="ORF">PEVE_00035050</name>
</gene>
<sequence length="317" mass="35100">MDQGNPNTRDVQRDLLQRTTNVLRTVLSELESPVSAPSPSSASAQSSSPANASDNFRVNKISIHVTLVAIKGLIKVVFDFRRAFPGLCTRNVVRPSLCRPTTPLATSAPKRKKTVLDYVPLRFQPLETWTHEVCVLARCDEDTTPTRERLEELISAGLRKAKLVFPDKKADHNKVQLFLEEKFPKLKSAGGFEVLRASGGGRGQRPLSLFPPRKEGYSVPHLKERLGQAVAYIRSLQVDLDVKPNTVLEDDESPTVACLNCKQPIPMLSMREHQLVCVGGSSSMEPVQSRELTVNIDPIECDVEVSSQRPKEEPGTL</sequence>
<reference evidence="2 3" key="1">
    <citation type="submission" date="2022-05" db="EMBL/GenBank/DDBJ databases">
        <authorList>
            <consortium name="Genoscope - CEA"/>
            <person name="William W."/>
        </authorList>
    </citation>
    <scope>NUCLEOTIDE SEQUENCE [LARGE SCALE GENOMIC DNA]</scope>
</reference>
<comment type="caution">
    <text evidence="2">The sequence shown here is derived from an EMBL/GenBank/DDBJ whole genome shotgun (WGS) entry which is preliminary data.</text>
</comment>
<accession>A0ABN8MJV7</accession>
<name>A0ABN8MJV7_9CNID</name>
<organism evidence="2 3">
    <name type="scientific">Porites evermanni</name>
    <dbReference type="NCBI Taxonomy" id="104178"/>
    <lineage>
        <taxon>Eukaryota</taxon>
        <taxon>Metazoa</taxon>
        <taxon>Cnidaria</taxon>
        <taxon>Anthozoa</taxon>
        <taxon>Hexacorallia</taxon>
        <taxon>Scleractinia</taxon>
        <taxon>Fungiina</taxon>
        <taxon>Poritidae</taxon>
        <taxon>Porites</taxon>
    </lineage>
</organism>